<evidence type="ECO:0008006" key="3">
    <source>
        <dbReference type="Google" id="ProtNLM"/>
    </source>
</evidence>
<dbReference type="EMBL" id="CABFOC020000031">
    <property type="protein sequence ID" value="CAH0047524.1"/>
    <property type="molecule type" value="Genomic_DNA"/>
</dbReference>
<comment type="caution">
    <text evidence="1">The sequence shown here is derived from an EMBL/GenBank/DDBJ whole genome shotgun (WGS) entry which is preliminary data.</text>
</comment>
<dbReference type="OrthoDB" id="3800738at2759"/>
<evidence type="ECO:0000313" key="1">
    <source>
        <dbReference type="EMBL" id="CAH0047524.1"/>
    </source>
</evidence>
<proteinExistence type="predicted"/>
<evidence type="ECO:0000313" key="2">
    <source>
        <dbReference type="Proteomes" id="UP000775872"/>
    </source>
</evidence>
<reference evidence="1" key="1">
    <citation type="submission" date="2021-10" db="EMBL/GenBank/DDBJ databases">
        <authorList>
            <person name="Piombo E."/>
        </authorList>
    </citation>
    <scope>NUCLEOTIDE SEQUENCE</scope>
</reference>
<name>A0A9N9Z1U6_9HYPO</name>
<keyword evidence="2" id="KW-1185">Reference proteome</keyword>
<dbReference type="AlphaFoldDB" id="A0A9N9Z1U6"/>
<protein>
    <recommendedName>
        <fullName evidence="3">F-box domain-containing protein</fullName>
    </recommendedName>
</protein>
<accession>A0A9N9Z1U6</accession>
<gene>
    <name evidence="1" type="ORF">CSOL1703_00013535</name>
</gene>
<sequence length="323" mass="36974">MRRSNRLAKARLVASVETPWLVTKPSPKALQVFSTPELFDMILLAVDDMPTLVASVPLVCQSWKQHMDSSLELNRALFFIPDRETTMSDLDAASHFRLNPLLCEHFGPLVESPATFDLDPPGFQSPMDKFDYALRDGVNIHHIQMMRLSIAGRGAKGLKERFAHKDASWRRMLISQPPVRKIGYRCSQGNLPETDGVERFIVPEGLRMGQLWDSIYHSLWTPCNGKLVRRSVQMAYRLGSHDNPIWSRTGPRWRRGLLVDVEFVFSVNQYHLSTGKGEEELIKWDKRQASTAPTYCSGGYDENNILASMGVDRVSFLYWYDRR</sequence>
<organism evidence="1 2">
    <name type="scientific">Clonostachys solani</name>
    <dbReference type="NCBI Taxonomy" id="160281"/>
    <lineage>
        <taxon>Eukaryota</taxon>
        <taxon>Fungi</taxon>
        <taxon>Dikarya</taxon>
        <taxon>Ascomycota</taxon>
        <taxon>Pezizomycotina</taxon>
        <taxon>Sordariomycetes</taxon>
        <taxon>Hypocreomycetidae</taxon>
        <taxon>Hypocreales</taxon>
        <taxon>Bionectriaceae</taxon>
        <taxon>Clonostachys</taxon>
    </lineage>
</organism>
<dbReference type="Proteomes" id="UP000775872">
    <property type="component" value="Unassembled WGS sequence"/>
</dbReference>